<evidence type="ECO:0000313" key="2">
    <source>
        <dbReference type="EMBL" id="NLV07039.1"/>
    </source>
</evidence>
<sequence length="83" mass="8915">MDAQTERSPLHVSHTDHDDGWTVAVDLDSLQVSDDHVTVDVIGTEAIVAVDAPHLQTEFDIDLPAAGAVQTLRNGVLTLSQRS</sequence>
<dbReference type="EMBL" id="LIUF01000004">
    <property type="protein sequence ID" value="KOX92239.1"/>
    <property type="molecule type" value="Genomic_DNA"/>
</dbReference>
<evidence type="ECO:0000313" key="3">
    <source>
        <dbReference type="Proteomes" id="UP000037729"/>
    </source>
</evidence>
<proteinExistence type="predicted"/>
<name>A0A0M9AHR7_9EURY</name>
<dbReference type="Proteomes" id="UP000610611">
    <property type="component" value="Unassembled WGS sequence"/>
</dbReference>
<reference evidence="1 3" key="1">
    <citation type="submission" date="2015-08" db="EMBL/GenBank/DDBJ databases">
        <title>Genomes of Isolates from Cabo Rojo, PR.</title>
        <authorList>
            <person name="Sanchez-Nieves R.L."/>
            <person name="Montalvo-Rodriguez R."/>
        </authorList>
    </citation>
    <scope>NUCLEOTIDE SEQUENCE [LARGE SCALE GENOMIC DNA]</scope>
    <source>
        <strain evidence="1 3">SL3</strain>
    </source>
</reference>
<dbReference type="Proteomes" id="UP000037729">
    <property type="component" value="Unassembled WGS sequence"/>
</dbReference>
<dbReference type="Pfam" id="PF23444">
    <property type="entry name" value="DUF7127"/>
    <property type="match status" value="1"/>
</dbReference>
<dbReference type="OrthoDB" id="217170at2157"/>
<dbReference type="GeneID" id="35219672"/>
<dbReference type="EMBL" id="WOWB01000001">
    <property type="protein sequence ID" value="NLV07039.1"/>
    <property type="molecule type" value="Genomic_DNA"/>
</dbReference>
<organism evidence="1 3">
    <name type="scientific">Haloarcula rubripromontorii</name>
    <dbReference type="NCBI Taxonomy" id="1705562"/>
    <lineage>
        <taxon>Archaea</taxon>
        <taxon>Methanobacteriati</taxon>
        <taxon>Methanobacteriota</taxon>
        <taxon>Stenosarchaea group</taxon>
        <taxon>Halobacteria</taxon>
        <taxon>Halobacteriales</taxon>
        <taxon>Haloarculaceae</taxon>
        <taxon>Haloarcula</taxon>
    </lineage>
</organism>
<dbReference type="RefSeq" id="WP_053968449.1">
    <property type="nucleotide sequence ID" value="NZ_LIUF01000004.1"/>
</dbReference>
<reference evidence="2" key="2">
    <citation type="submission" date="2019-12" db="EMBL/GenBank/DDBJ databases">
        <title>The whole-genome sequencing of Haloarcula japonica strain pws8.</title>
        <authorList>
            <person name="Verma D.K."/>
            <person name="Gopal K."/>
            <person name="Prasad E.S."/>
        </authorList>
    </citation>
    <scope>NUCLEOTIDE SEQUENCE</scope>
    <source>
        <strain evidence="2">Pws8</strain>
    </source>
</reference>
<dbReference type="PATRIC" id="fig|1705562.3.peg.3130"/>
<evidence type="ECO:0008006" key="4">
    <source>
        <dbReference type="Google" id="ProtNLM"/>
    </source>
</evidence>
<evidence type="ECO:0000313" key="1">
    <source>
        <dbReference type="EMBL" id="KOX92239.1"/>
    </source>
</evidence>
<dbReference type="InterPro" id="IPR055551">
    <property type="entry name" value="DUF7127"/>
</dbReference>
<keyword evidence="3" id="KW-1185">Reference proteome</keyword>
<comment type="caution">
    <text evidence="1">The sequence shown here is derived from an EMBL/GenBank/DDBJ whole genome shotgun (WGS) entry which is preliminary data.</text>
</comment>
<dbReference type="AlphaFoldDB" id="A0A0M9AHR7"/>
<dbReference type="STRING" id="1705562.AMS69_12740"/>
<protein>
    <recommendedName>
        <fullName evidence="4">Hsp20/alpha crystallin family protein</fullName>
    </recommendedName>
</protein>
<gene>
    <name evidence="1" type="ORF">AMS69_12740</name>
    <name evidence="2" type="ORF">GOC83_12960</name>
</gene>
<accession>A0A0M9AHR7</accession>